<protein>
    <recommendedName>
        <fullName evidence="3">Lipoprotein</fullName>
    </recommendedName>
</protein>
<accession>A0A511Z5M2</accession>
<dbReference type="EMBL" id="BJYL01000014">
    <property type="protein sequence ID" value="GEN82744.1"/>
    <property type="molecule type" value="Genomic_DNA"/>
</dbReference>
<organism evidence="1 2">
    <name type="scientific">Sporosarcina luteola</name>
    <dbReference type="NCBI Taxonomy" id="582850"/>
    <lineage>
        <taxon>Bacteria</taxon>
        <taxon>Bacillati</taxon>
        <taxon>Bacillota</taxon>
        <taxon>Bacilli</taxon>
        <taxon>Bacillales</taxon>
        <taxon>Caryophanaceae</taxon>
        <taxon>Sporosarcina</taxon>
    </lineage>
</organism>
<keyword evidence="2" id="KW-1185">Reference proteome</keyword>
<dbReference type="AlphaFoldDB" id="A0A511Z5M2"/>
<evidence type="ECO:0000313" key="2">
    <source>
        <dbReference type="Proteomes" id="UP000321901"/>
    </source>
</evidence>
<comment type="caution">
    <text evidence="1">The sequence shown here is derived from an EMBL/GenBank/DDBJ whole genome shotgun (WGS) entry which is preliminary data.</text>
</comment>
<gene>
    <name evidence="1" type="ORF">SLU01_10560</name>
</gene>
<dbReference type="OrthoDB" id="2453632at2"/>
<sequence length="168" mass="19007">MRRIFLSSIILLFILVGCSQKDSSDWYDSKEKAIEAGLKQEGTDASAVLSVEKYEEETIVFFDYDGALSIANLVESNKGYSWVRLEPYFDFDVEGSSLPYTTAGFDFETKEGSKGSVLYGKVYDESIKKLILIGDGAEKELMIFEDSKLFYTIHRQPFTSLEVIPVKE</sequence>
<dbReference type="PROSITE" id="PS51257">
    <property type="entry name" value="PROKAR_LIPOPROTEIN"/>
    <property type="match status" value="1"/>
</dbReference>
<dbReference type="RefSeq" id="WP_147056064.1">
    <property type="nucleotide sequence ID" value="NZ_BJYL01000014.1"/>
</dbReference>
<proteinExistence type="predicted"/>
<evidence type="ECO:0008006" key="3">
    <source>
        <dbReference type="Google" id="ProtNLM"/>
    </source>
</evidence>
<reference evidence="1 2" key="1">
    <citation type="submission" date="2019-07" db="EMBL/GenBank/DDBJ databases">
        <title>Whole genome shotgun sequence of Sporosarcina luteola NBRC 105378.</title>
        <authorList>
            <person name="Hosoyama A."/>
            <person name="Uohara A."/>
            <person name="Ohji S."/>
            <person name="Ichikawa N."/>
        </authorList>
    </citation>
    <scope>NUCLEOTIDE SEQUENCE [LARGE SCALE GENOMIC DNA]</scope>
    <source>
        <strain evidence="1 2">NBRC 105378</strain>
    </source>
</reference>
<name>A0A511Z5M2_9BACL</name>
<dbReference type="Proteomes" id="UP000321901">
    <property type="component" value="Unassembled WGS sequence"/>
</dbReference>
<evidence type="ECO:0000313" key="1">
    <source>
        <dbReference type="EMBL" id="GEN82744.1"/>
    </source>
</evidence>